<evidence type="ECO:0000313" key="10">
    <source>
        <dbReference type="Proteomes" id="UP000050424"/>
    </source>
</evidence>
<dbReference type="InterPro" id="IPR001117">
    <property type="entry name" value="Cu-oxidase_2nd"/>
</dbReference>
<dbReference type="AlphaFoldDB" id="A0A0N8H681"/>
<dbReference type="PANTHER" id="PTHR11709:SF502">
    <property type="entry name" value="MULTICOPPER OXIDASE"/>
    <property type="match status" value="1"/>
</dbReference>
<dbReference type="STRING" id="78410.A0A0N8H681"/>
<dbReference type="SUPFAM" id="SSF49503">
    <property type="entry name" value="Cupredoxins"/>
    <property type="match status" value="3"/>
</dbReference>
<keyword evidence="10" id="KW-1185">Reference proteome</keyword>
<feature type="domain" description="Plastocyanin-like" evidence="6">
    <location>
        <begin position="200"/>
        <end position="305"/>
    </location>
</feature>
<evidence type="ECO:0000259" key="7">
    <source>
        <dbReference type="Pfam" id="PF07731"/>
    </source>
</evidence>
<feature type="domain" description="Plastocyanin-like" evidence="8">
    <location>
        <begin position="75"/>
        <end position="190"/>
    </location>
</feature>
<dbReference type="GO" id="GO:0005507">
    <property type="term" value="F:copper ion binding"/>
    <property type="evidence" value="ECO:0007669"/>
    <property type="project" value="InterPro"/>
</dbReference>
<name>A0A0N8H681_9HYPO</name>
<feature type="chain" id="PRO_5006026181" evidence="5">
    <location>
        <begin position="20"/>
        <end position="588"/>
    </location>
</feature>
<reference evidence="9 10" key="1">
    <citation type="submission" date="2015-09" db="EMBL/GenBank/DDBJ databases">
        <title>Draft genome of a European isolate of the apple canker pathogen Neonectria ditissima.</title>
        <authorList>
            <person name="Gomez-Cortecero A."/>
            <person name="Harrison R.J."/>
            <person name="Armitage A.D."/>
        </authorList>
    </citation>
    <scope>NUCLEOTIDE SEQUENCE [LARGE SCALE GENOMIC DNA]</scope>
    <source>
        <strain evidence="9 10">R09/05</strain>
    </source>
</reference>
<evidence type="ECO:0000256" key="2">
    <source>
        <dbReference type="ARBA" id="ARBA00022723"/>
    </source>
</evidence>
<dbReference type="Pfam" id="PF00394">
    <property type="entry name" value="Cu-oxidase"/>
    <property type="match status" value="2"/>
</dbReference>
<comment type="similarity">
    <text evidence="1">Belongs to the multicopper oxidase family.</text>
</comment>
<evidence type="ECO:0000256" key="1">
    <source>
        <dbReference type="ARBA" id="ARBA00010609"/>
    </source>
</evidence>
<dbReference type="InterPro" id="IPR011707">
    <property type="entry name" value="Cu-oxidase-like_N"/>
</dbReference>
<protein>
    <submittedName>
        <fullName evidence="9">Laccase-2</fullName>
    </submittedName>
</protein>
<proteinExistence type="inferred from homology"/>
<keyword evidence="5" id="KW-0732">Signal</keyword>
<evidence type="ECO:0000256" key="4">
    <source>
        <dbReference type="ARBA" id="ARBA00023008"/>
    </source>
</evidence>
<dbReference type="FunFam" id="2.60.40.420:FF:000021">
    <property type="entry name" value="Extracellular dihydrogeodin oxidase/laccase"/>
    <property type="match status" value="1"/>
</dbReference>
<comment type="caution">
    <text evidence="9">The sequence shown here is derived from an EMBL/GenBank/DDBJ whole genome shotgun (WGS) entry which is preliminary data.</text>
</comment>
<keyword evidence="4" id="KW-0186">Copper</keyword>
<sequence>MHCQWFLAGTLVWIKLSAALPSALHSESPRQAGAACEGNSPSTRSQWCDYDINTDYWTEPVDTGETKEYWLDLSDVTIAPDGRSRSAMAINGSIPGPTLSANWGDTVVVHVTNSLSTSLNGSSIHFHGIRQNHTNQHDGVTAITQCPIAVGDTLTYRWKATQYGSSWYHSHFGLQAYQGIYGGLVINGPASANYDEDLGVIFLSDWDKQTVDELYPSAEVNGPPTLDNGLINGTNVYTDSDGNVSGRRLNVAFEAEKTYRLRLVNSAIDNHWKFSIDNHTLTVISADLVPVEPYTATHVSIGIGTFDMPALWLSRVSYLLHSGQRVDVIVTADQASVAQNFWIRAIPQSACSTISSSQNVRGIVHYGEDSSTPETTGFEFIDGCEDETPNMVPTVPKTVESADWSDFEDASVATNSAGVFKWMLNSTSFLVDWAAPTLESIMAGGTGYTTQNAVIEFNQFQWVYLVVQTTLPVPHPIHLHGHDYFVLAQGTGTYDSSVVLNTQNPPRRDTAMLPASGHMVMAWETDNPGAWLMHCHIGWHVSQGFALQFIERVSDIPAITDNAILSDVCTEWVAHKDTYSIFQHDSGV</sequence>
<gene>
    <name evidence="9" type="ORF">AK830_g8332</name>
</gene>
<evidence type="ECO:0000256" key="3">
    <source>
        <dbReference type="ARBA" id="ARBA00023002"/>
    </source>
</evidence>
<dbReference type="Proteomes" id="UP000050424">
    <property type="component" value="Unassembled WGS sequence"/>
</dbReference>
<keyword evidence="2" id="KW-0479">Metal-binding</keyword>
<dbReference type="PANTHER" id="PTHR11709">
    <property type="entry name" value="MULTI-COPPER OXIDASE"/>
    <property type="match status" value="1"/>
</dbReference>
<dbReference type="CDD" id="cd13854">
    <property type="entry name" value="CuRO_1_MaLCC_like"/>
    <property type="match status" value="1"/>
</dbReference>
<organism evidence="9 10">
    <name type="scientific">Neonectria ditissima</name>
    <dbReference type="NCBI Taxonomy" id="78410"/>
    <lineage>
        <taxon>Eukaryota</taxon>
        <taxon>Fungi</taxon>
        <taxon>Dikarya</taxon>
        <taxon>Ascomycota</taxon>
        <taxon>Pezizomycotina</taxon>
        <taxon>Sordariomycetes</taxon>
        <taxon>Hypocreomycetidae</taxon>
        <taxon>Hypocreales</taxon>
        <taxon>Nectriaceae</taxon>
        <taxon>Neonectria</taxon>
    </lineage>
</organism>
<dbReference type="CDD" id="cd13901">
    <property type="entry name" value="CuRO_3_MaLCC_like"/>
    <property type="match status" value="1"/>
</dbReference>
<dbReference type="Pfam" id="PF07732">
    <property type="entry name" value="Cu-oxidase_3"/>
    <property type="match status" value="1"/>
</dbReference>
<dbReference type="SMR" id="A0A0N8H681"/>
<evidence type="ECO:0000313" key="9">
    <source>
        <dbReference type="EMBL" id="KPM38236.1"/>
    </source>
</evidence>
<feature type="signal peptide" evidence="5">
    <location>
        <begin position="1"/>
        <end position="19"/>
    </location>
</feature>
<feature type="domain" description="Plastocyanin-like" evidence="7">
    <location>
        <begin position="444"/>
        <end position="553"/>
    </location>
</feature>
<dbReference type="OrthoDB" id="2121828at2759"/>
<dbReference type="InterPro" id="IPR011706">
    <property type="entry name" value="Cu-oxidase_C"/>
</dbReference>
<dbReference type="Pfam" id="PF07731">
    <property type="entry name" value="Cu-oxidase_2"/>
    <property type="match status" value="1"/>
</dbReference>
<keyword evidence="3" id="KW-0560">Oxidoreductase</keyword>
<dbReference type="Gene3D" id="2.60.40.420">
    <property type="entry name" value="Cupredoxins - blue copper proteins"/>
    <property type="match status" value="3"/>
</dbReference>
<feature type="domain" description="Plastocyanin-like" evidence="6">
    <location>
        <begin position="319"/>
        <end position="368"/>
    </location>
</feature>
<accession>A0A0N8H681</accession>
<dbReference type="EMBL" id="LKCW01000140">
    <property type="protein sequence ID" value="KPM38236.1"/>
    <property type="molecule type" value="Genomic_DNA"/>
</dbReference>
<dbReference type="GO" id="GO:0016491">
    <property type="term" value="F:oxidoreductase activity"/>
    <property type="evidence" value="ECO:0007669"/>
    <property type="project" value="UniProtKB-KW"/>
</dbReference>
<dbReference type="CDD" id="cd13880">
    <property type="entry name" value="CuRO_2_MaLCC_like"/>
    <property type="match status" value="1"/>
</dbReference>
<evidence type="ECO:0000256" key="5">
    <source>
        <dbReference type="SAM" id="SignalP"/>
    </source>
</evidence>
<evidence type="ECO:0000259" key="6">
    <source>
        <dbReference type="Pfam" id="PF00394"/>
    </source>
</evidence>
<dbReference type="InterPro" id="IPR045087">
    <property type="entry name" value="Cu-oxidase_fam"/>
</dbReference>
<evidence type="ECO:0000259" key="8">
    <source>
        <dbReference type="Pfam" id="PF07732"/>
    </source>
</evidence>
<dbReference type="InterPro" id="IPR008972">
    <property type="entry name" value="Cupredoxin"/>
</dbReference>